<dbReference type="PANTHER" id="PTHR24291">
    <property type="entry name" value="CYTOCHROME P450 FAMILY 4"/>
    <property type="match status" value="1"/>
</dbReference>
<keyword evidence="7 14" id="KW-0479">Metal-binding</keyword>
<keyword evidence="8" id="KW-0256">Endoplasmic reticulum</keyword>
<organism evidence="17 18">
    <name type="scientific">Aphis glycines</name>
    <name type="common">Soybean aphid</name>
    <dbReference type="NCBI Taxonomy" id="307491"/>
    <lineage>
        <taxon>Eukaryota</taxon>
        <taxon>Metazoa</taxon>
        <taxon>Ecdysozoa</taxon>
        <taxon>Arthropoda</taxon>
        <taxon>Hexapoda</taxon>
        <taxon>Insecta</taxon>
        <taxon>Pterygota</taxon>
        <taxon>Neoptera</taxon>
        <taxon>Paraneoptera</taxon>
        <taxon>Hemiptera</taxon>
        <taxon>Sternorrhyncha</taxon>
        <taxon>Aphidomorpha</taxon>
        <taxon>Aphidoidea</taxon>
        <taxon>Aphididae</taxon>
        <taxon>Aphidini</taxon>
        <taxon>Aphis</taxon>
        <taxon>Aphis</taxon>
    </lineage>
</organism>
<dbReference type="Gene3D" id="1.10.630.10">
    <property type="entry name" value="Cytochrome P450"/>
    <property type="match status" value="2"/>
</dbReference>
<sequence>MRFALCNGTNMEGSHDFSTTSKHSTDGLQMTSTELTAYTSISFIVVLWCLHKWNRRHFERVALKMTGLSSYPFIGSGFEFIGTPQQVMDSVFKLFNGFEPRKLWLSSYFFVTISKPEDLQIILNSSKALDKSKFYNFFKNTVGEGLFSAPVHKWRQHRRLIAPVFNANLLDQFFPVFNEKSRILIENLKKELGKTQPFDLSDYIMKTNLDIICQTAMGYNLDSQSNKMSEFAEALIKASELDSMRIYKPWLYPDIIFSIYRKIMGLQNIYNRLHKLPNQVIREMKKKHAQRKMQNNNNDIDANNGKRLKVFLDTLLDLNESGANFSDEEIRDEVVTMMIGGSETSTITDCFCILMLAIHPEIQDKVYDEIFEVFGDGDQTITIEDTTKLVYLEQCIRETLRLYPTAPLLLRQLQDNVKIHSDNQTLPKGTICIISPICTHHIPELYPNPWSYNPDNFDAENVKKRHKYSFIAFSGGPRGCLGYKHAIVSMKVLISTFLRNYSVHTDIKLSDIKLKLDLLMRSSNVFNMEVSQDFYGTSKHSAGGLQMTISEWTVYVVLSFIVLSWCYFKWKQRPFEKVASKMTGPPSYPIIGAFLKILGTPQQIIENIIKLFEVYGPEPHKLWLGPYFAVTIGKPEDLQIILNSSKALDKSKFYNFFKNTVGEGLFSAPVHKWRQHRRLIAPVFNANLLEQFIPVFNEKSRILIENLKKELGKTQPFDLSDYIMKTNLDIICQTAMGYNLDSQSNKKSEFAEALIKVSELDSYRVLKPWLYPNITFSIYRKLIGLENIYKTLHKLPNQVIREMKETYTQRKMQNKNNDIDANNGDKKRLKVFLDTLLDLNEAGANFSDEEIRDEVVTMMIGVSGSETSTITVCFCLLMLAIHSEIQDKVYDEIFEVLGDGDQTITIEDTTKLVYLDQCIRETLRLYPIGPILFRQLQDSGNHTLPKGTICVVSPICTHHIPELYPNPWSYNPDNFDAENVNKRHKYSFIAFSGGPRGCLGSKYAMLSMKVLLSTFFQNYSVHTNIKLNDIKLKTDLLMRSANGYPVTIQPRCVKFYFHSRFVLSLIINKIVLCIVFIINGYYARYTSFYFTPLNSSYFSFVATDYVKVSIYVLLMFNII</sequence>
<evidence type="ECO:0000256" key="2">
    <source>
        <dbReference type="ARBA" id="ARBA00003690"/>
    </source>
</evidence>
<evidence type="ECO:0000256" key="6">
    <source>
        <dbReference type="ARBA" id="ARBA00022617"/>
    </source>
</evidence>
<comment type="cofactor">
    <cofactor evidence="1 14">
        <name>heme</name>
        <dbReference type="ChEBI" id="CHEBI:30413"/>
    </cofactor>
</comment>
<keyword evidence="10" id="KW-0560">Oxidoreductase</keyword>
<dbReference type="PRINTS" id="PR00385">
    <property type="entry name" value="P450"/>
</dbReference>
<keyword evidence="12" id="KW-0503">Monooxygenase</keyword>
<dbReference type="AlphaFoldDB" id="A0A6G0U1A5"/>
<dbReference type="GO" id="GO:0005506">
    <property type="term" value="F:iron ion binding"/>
    <property type="evidence" value="ECO:0007669"/>
    <property type="project" value="InterPro"/>
</dbReference>
<name>A0A6G0U1A5_APHGL</name>
<protein>
    <recommendedName>
        <fullName evidence="19">Cytochrome P450</fullName>
    </recommendedName>
</protein>
<evidence type="ECO:0000256" key="8">
    <source>
        <dbReference type="ARBA" id="ARBA00022824"/>
    </source>
</evidence>
<proteinExistence type="inferred from homology"/>
<keyword evidence="16" id="KW-0812">Transmembrane</keyword>
<dbReference type="PRINTS" id="PR00463">
    <property type="entry name" value="EP450I"/>
</dbReference>
<feature type="binding site" description="axial binding residue" evidence="14">
    <location>
        <position position="480"/>
    </location>
    <ligand>
        <name>heme</name>
        <dbReference type="ChEBI" id="CHEBI:30413"/>
    </ligand>
    <ligandPart>
        <name>Fe</name>
        <dbReference type="ChEBI" id="CHEBI:18248"/>
    </ligandPart>
</feature>
<dbReference type="FunFam" id="1.10.630.10:FF:000035">
    <property type="entry name" value="CYtochrome P450 family"/>
    <property type="match status" value="2"/>
</dbReference>
<comment type="function">
    <text evidence="2">May be involved in the metabolism of insect hormones and in the breakdown of synthetic insecticides.</text>
</comment>
<dbReference type="PROSITE" id="PS00086">
    <property type="entry name" value="CYTOCHROME_P450"/>
    <property type="match status" value="2"/>
</dbReference>
<keyword evidence="6 14" id="KW-0349">Heme</keyword>
<dbReference type="InterPro" id="IPR017972">
    <property type="entry name" value="Cyt_P450_CS"/>
</dbReference>
<evidence type="ECO:0000256" key="12">
    <source>
        <dbReference type="ARBA" id="ARBA00023033"/>
    </source>
</evidence>
<dbReference type="GO" id="GO:0005789">
    <property type="term" value="C:endoplasmic reticulum membrane"/>
    <property type="evidence" value="ECO:0007669"/>
    <property type="project" value="UniProtKB-SubCell"/>
</dbReference>
<dbReference type="CDD" id="cd20628">
    <property type="entry name" value="CYP4"/>
    <property type="match status" value="2"/>
</dbReference>
<keyword evidence="18" id="KW-1185">Reference proteome</keyword>
<evidence type="ECO:0000256" key="9">
    <source>
        <dbReference type="ARBA" id="ARBA00022848"/>
    </source>
</evidence>
<dbReference type="Proteomes" id="UP000475862">
    <property type="component" value="Unassembled WGS sequence"/>
</dbReference>
<dbReference type="EMBL" id="VYZN01000012">
    <property type="protein sequence ID" value="KAE9541710.1"/>
    <property type="molecule type" value="Genomic_DNA"/>
</dbReference>
<reference evidence="17 18" key="1">
    <citation type="submission" date="2019-08" db="EMBL/GenBank/DDBJ databases">
        <title>The genome of the soybean aphid Biotype 1, its phylome, world population structure and adaptation to the North American continent.</title>
        <authorList>
            <person name="Giordano R."/>
            <person name="Donthu R.K."/>
            <person name="Hernandez A.G."/>
            <person name="Wright C.L."/>
            <person name="Zimin A.V."/>
        </authorList>
    </citation>
    <scope>NUCLEOTIDE SEQUENCE [LARGE SCALE GENOMIC DNA]</scope>
    <source>
        <tissue evidence="17">Whole aphids</tissue>
    </source>
</reference>
<evidence type="ECO:0000256" key="4">
    <source>
        <dbReference type="ARBA" id="ARBA00004406"/>
    </source>
</evidence>
<evidence type="ECO:0000256" key="7">
    <source>
        <dbReference type="ARBA" id="ARBA00022723"/>
    </source>
</evidence>
<dbReference type="GO" id="GO:0004497">
    <property type="term" value="F:monooxygenase activity"/>
    <property type="evidence" value="ECO:0007669"/>
    <property type="project" value="UniProtKB-KW"/>
</dbReference>
<comment type="subcellular location">
    <subcellularLocation>
        <location evidence="4">Endoplasmic reticulum membrane</location>
        <topology evidence="4">Peripheral membrane protein</topology>
    </subcellularLocation>
    <subcellularLocation>
        <location evidence="3">Microsome membrane</location>
        <topology evidence="3">Peripheral membrane protein</topology>
    </subcellularLocation>
</comment>
<evidence type="ECO:0008006" key="19">
    <source>
        <dbReference type="Google" id="ProtNLM"/>
    </source>
</evidence>
<keyword evidence="11 14" id="KW-0408">Iron</keyword>
<dbReference type="InterPro" id="IPR036396">
    <property type="entry name" value="Cyt_P450_sf"/>
</dbReference>
<evidence type="ECO:0000256" key="10">
    <source>
        <dbReference type="ARBA" id="ARBA00023002"/>
    </source>
</evidence>
<dbReference type="PANTHER" id="PTHR24291:SF189">
    <property type="entry name" value="CYTOCHROME P450 4C3-RELATED"/>
    <property type="match status" value="1"/>
</dbReference>
<evidence type="ECO:0000256" key="14">
    <source>
        <dbReference type="PIRSR" id="PIRSR602401-1"/>
    </source>
</evidence>
<evidence type="ECO:0000313" key="18">
    <source>
        <dbReference type="Proteomes" id="UP000475862"/>
    </source>
</evidence>
<dbReference type="GO" id="GO:0016705">
    <property type="term" value="F:oxidoreductase activity, acting on paired donors, with incorporation or reduction of molecular oxygen"/>
    <property type="evidence" value="ECO:0007669"/>
    <property type="project" value="InterPro"/>
</dbReference>
<keyword evidence="13 16" id="KW-0472">Membrane</keyword>
<evidence type="ECO:0000256" key="13">
    <source>
        <dbReference type="ARBA" id="ARBA00023136"/>
    </source>
</evidence>
<dbReference type="InterPro" id="IPR050196">
    <property type="entry name" value="Cytochrome_P450_Monoox"/>
</dbReference>
<evidence type="ECO:0000256" key="3">
    <source>
        <dbReference type="ARBA" id="ARBA00004174"/>
    </source>
</evidence>
<evidence type="ECO:0000256" key="1">
    <source>
        <dbReference type="ARBA" id="ARBA00001971"/>
    </source>
</evidence>
<evidence type="ECO:0000256" key="11">
    <source>
        <dbReference type="ARBA" id="ARBA00023004"/>
    </source>
</evidence>
<evidence type="ECO:0000256" key="15">
    <source>
        <dbReference type="SAM" id="MobiDB-lite"/>
    </source>
</evidence>
<evidence type="ECO:0000256" key="16">
    <source>
        <dbReference type="SAM" id="Phobius"/>
    </source>
</evidence>
<dbReference type="Pfam" id="PF00067">
    <property type="entry name" value="p450"/>
    <property type="match status" value="2"/>
</dbReference>
<comment type="similarity">
    <text evidence="5">Belongs to the cytochrome P450 family.</text>
</comment>
<dbReference type="GO" id="GO:0020037">
    <property type="term" value="F:heme binding"/>
    <property type="evidence" value="ECO:0007669"/>
    <property type="project" value="InterPro"/>
</dbReference>
<feature type="region of interest" description="Disordered" evidence="15">
    <location>
        <begin position="1"/>
        <end position="25"/>
    </location>
</feature>
<feature type="compositionally biased region" description="Polar residues" evidence="15">
    <location>
        <begin position="7"/>
        <end position="25"/>
    </location>
</feature>
<dbReference type="OrthoDB" id="1470350at2759"/>
<dbReference type="InterPro" id="IPR001128">
    <property type="entry name" value="Cyt_P450"/>
</dbReference>
<dbReference type="SUPFAM" id="SSF48264">
    <property type="entry name" value="Cytochrome P450"/>
    <property type="match status" value="2"/>
</dbReference>
<feature type="transmembrane region" description="Helical" evidence="16">
    <location>
        <begin position="1095"/>
        <end position="1116"/>
    </location>
</feature>
<gene>
    <name evidence="17" type="ORF">AGLY_003701</name>
</gene>
<dbReference type="InterPro" id="IPR002401">
    <property type="entry name" value="Cyt_P450_E_grp-I"/>
</dbReference>
<keyword evidence="16" id="KW-1133">Transmembrane helix</keyword>
<feature type="transmembrane region" description="Helical" evidence="16">
    <location>
        <begin position="1061"/>
        <end position="1083"/>
    </location>
</feature>
<keyword evidence="9" id="KW-0492">Microsome</keyword>
<accession>A0A6G0U1A5</accession>
<evidence type="ECO:0000256" key="5">
    <source>
        <dbReference type="ARBA" id="ARBA00010617"/>
    </source>
</evidence>
<evidence type="ECO:0000313" key="17">
    <source>
        <dbReference type="EMBL" id="KAE9541710.1"/>
    </source>
</evidence>
<comment type="caution">
    <text evidence="17">The sequence shown here is derived from an EMBL/GenBank/DDBJ whole genome shotgun (WGS) entry which is preliminary data.</text>
</comment>